<evidence type="ECO:0000256" key="11">
    <source>
        <dbReference type="RuleBase" id="RU368082"/>
    </source>
</evidence>
<dbReference type="GO" id="GO:0005789">
    <property type="term" value="C:endoplasmic reticulum membrane"/>
    <property type="evidence" value="ECO:0007669"/>
    <property type="project" value="UniProtKB-SubCell"/>
</dbReference>
<evidence type="ECO:0000256" key="9">
    <source>
        <dbReference type="ARBA" id="ARBA00023180"/>
    </source>
</evidence>
<evidence type="ECO:0000256" key="10">
    <source>
        <dbReference type="ARBA" id="ARBA00023242"/>
    </source>
</evidence>
<keyword evidence="4 11" id="KW-0812">Transmembrane</keyword>
<evidence type="ECO:0000256" key="7">
    <source>
        <dbReference type="ARBA" id="ARBA00022989"/>
    </source>
</evidence>
<keyword evidence="7 11" id="KW-1133">Transmembrane helix</keyword>
<evidence type="ECO:0000256" key="2">
    <source>
        <dbReference type="ARBA" id="ARBA00010473"/>
    </source>
</evidence>
<dbReference type="Pfam" id="PF04163">
    <property type="entry name" value="Tht1"/>
    <property type="match status" value="1"/>
</dbReference>
<evidence type="ECO:0000256" key="1">
    <source>
        <dbReference type="ARBA" id="ARBA00003389"/>
    </source>
</evidence>
<organism evidence="12 13">
    <name type="scientific">Aspergillus nanangensis</name>
    <dbReference type="NCBI Taxonomy" id="2582783"/>
    <lineage>
        <taxon>Eukaryota</taxon>
        <taxon>Fungi</taxon>
        <taxon>Dikarya</taxon>
        <taxon>Ascomycota</taxon>
        <taxon>Pezizomycotina</taxon>
        <taxon>Eurotiomycetes</taxon>
        <taxon>Eurotiomycetidae</taxon>
        <taxon>Eurotiales</taxon>
        <taxon>Aspergillaceae</taxon>
        <taxon>Aspergillus</taxon>
        <taxon>Aspergillus subgen. Circumdati</taxon>
    </lineage>
</organism>
<dbReference type="GO" id="GO:0048288">
    <property type="term" value="P:nuclear membrane fusion involved in karyogamy"/>
    <property type="evidence" value="ECO:0007669"/>
    <property type="project" value="UniProtKB-UniRule"/>
</dbReference>
<evidence type="ECO:0000256" key="8">
    <source>
        <dbReference type="ARBA" id="ARBA00023136"/>
    </source>
</evidence>
<evidence type="ECO:0000256" key="6">
    <source>
        <dbReference type="ARBA" id="ARBA00022824"/>
    </source>
</evidence>
<protein>
    <submittedName>
        <fullName evidence="12">Uncharacterized protein</fullName>
    </submittedName>
</protein>
<evidence type="ECO:0000256" key="5">
    <source>
        <dbReference type="ARBA" id="ARBA00022729"/>
    </source>
</evidence>
<dbReference type="Proteomes" id="UP001194746">
    <property type="component" value="Unassembled WGS sequence"/>
</dbReference>
<keyword evidence="10 11" id="KW-0539">Nucleus</keyword>
<proteinExistence type="inferred from homology"/>
<keyword evidence="3 11" id="KW-0415">Karyogamy</keyword>
<comment type="function">
    <text evidence="1 11">Required for nuclear membrane fusion during karyogamy.</text>
</comment>
<keyword evidence="9" id="KW-0325">Glycoprotein</keyword>
<keyword evidence="6 11" id="KW-0256">Endoplasmic reticulum</keyword>
<dbReference type="GO" id="GO:0000742">
    <property type="term" value="P:karyogamy involved in conjugation with cellular fusion"/>
    <property type="evidence" value="ECO:0007669"/>
    <property type="project" value="UniProtKB-UniRule"/>
</dbReference>
<dbReference type="PANTHER" id="PTHR28012:SF1">
    <property type="entry name" value="NUCLEAR FUSION PROTEIN KAR5"/>
    <property type="match status" value="1"/>
</dbReference>
<name>A0AAD4CPU8_ASPNN</name>
<comment type="subcellular location">
    <subcellularLocation>
        <location evidence="11">Endoplasmic reticulum membrane</location>
    </subcellularLocation>
    <subcellularLocation>
        <location evidence="11">Nucleus membrane</location>
    </subcellularLocation>
</comment>
<reference evidence="12" key="1">
    <citation type="journal article" date="2019" name="Beilstein J. Org. Chem.">
        <title>Nanangenines: drimane sesquiterpenoids as the dominant metabolite cohort of a novel Australian fungus, Aspergillus nanangensis.</title>
        <authorList>
            <person name="Lacey H.J."/>
            <person name="Gilchrist C.L.M."/>
            <person name="Crombie A."/>
            <person name="Kalaitzis J.A."/>
            <person name="Vuong D."/>
            <person name="Rutledge P.J."/>
            <person name="Turner P."/>
            <person name="Pitt J.I."/>
            <person name="Lacey E."/>
            <person name="Chooi Y.H."/>
            <person name="Piggott A.M."/>
        </authorList>
    </citation>
    <scope>NUCLEOTIDE SEQUENCE</scope>
    <source>
        <strain evidence="12">MST-FP2251</strain>
    </source>
</reference>
<feature type="transmembrane region" description="Helical" evidence="11">
    <location>
        <begin position="413"/>
        <end position="443"/>
    </location>
</feature>
<sequence length="448" mass="49544">MNSSPSCNRIAASKLVATCQSIGGKSDSMDTGTYVMLEHVRSLYAARLAICELNGAGTPTPTTCLQVTVAMPRKKGIFGFSSRETHQLNYLDTTTAENLEPCLKSLESRPQWWTSYSNSRQNAVVICQASRIEGEREEVLELYRSIIESSVKLSHGLQEALRMASEASAQHKDFIQTTEALRVTLAQEVEETRFRLQSALESIFKDAESGVISILATIQSAFGDIHTEVTALGQDVHNATSRVRQLQDTLNTIQSETLARDQEMVALHKRNSLAHHELASSLHNKLDTVLHKDVAGLSHRVETMDSSLEWLTGKFVLLLQHEQTLTERLRDMEISLDISQLKASDLHKAQVKQLETIKAQSRLQETLQTSMQNSQALIAKTAVATANLEAMVDAVAAKYKESLAINSLFDTTLWAMSIVLSFVGPWILVPGLLIIIVGALRILTTKIF</sequence>
<evidence type="ECO:0000313" key="12">
    <source>
        <dbReference type="EMBL" id="KAF9890198.1"/>
    </source>
</evidence>
<dbReference type="InterPro" id="IPR007292">
    <property type="entry name" value="Nuclear_fusion_Kar5"/>
</dbReference>
<dbReference type="PANTHER" id="PTHR28012">
    <property type="entry name" value="NUCLEAR FUSION PROTEIN KAR5"/>
    <property type="match status" value="1"/>
</dbReference>
<accession>A0AAD4CPU8</accession>
<keyword evidence="13" id="KW-1185">Reference proteome</keyword>
<dbReference type="AlphaFoldDB" id="A0AAD4CPU8"/>
<keyword evidence="8 11" id="KW-0472">Membrane</keyword>
<comment type="similarity">
    <text evidence="2 11">Belongs to the KAR5 family.</text>
</comment>
<gene>
    <name evidence="12" type="ORF">FE257_006110</name>
</gene>
<comment type="caution">
    <text evidence="12">The sequence shown here is derived from an EMBL/GenBank/DDBJ whole genome shotgun (WGS) entry which is preliminary data.</text>
</comment>
<evidence type="ECO:0000256" key="4">
    <source>
        <dbReference type="ARBA" id="ARBA00022692"/>
    </source>
</evidence>
<evidence type="ECO:0000256" key="3">
    <source>
        <dbReference type="ARBA" id="ARBA00022459"/>
    </source>
</evidence>
<reference evidence="12" key="2">
    <citation type="submission" date="2020-02" db="EMBL/GenBank/DDBJ databases">
        <authorList>
            <person name="Gilchrist C.L.M."/>
            <person name="Chooi Y.-H."/>
        </authorList>
    </citation>
    <scope>NUCLEOTIDE SEQUENCE</scope>
    <source>
        <strain evidence="12">MST-FP2251</strain>
    </source>
</reference>
<dbReference type="EMBL" id="VCAU01000028">
    <property type="protein sequence ID" value="KAF9890198.1"/>
    <property type="molecule type" value="Genomic_DNA"/>
</dbReference>
<evidence type="ECO:0000313" key="13">
    <source>
        <dbReference type="Proteomes" id="UP001194746"/>
    </source>
</evidence>
<keyword evidence="5 11" id="KW-0732">Signal</keyword>
<dbReference type="GO" id="GO:0031965">
    <property type="term" value="C:nuclear membrane"/>
    <property type="evidence" value="ECO:0007669"/>
    <property type="project" value="UniProtKB-SubCell"/>
</dbReference>